<sequence length="648" mass="71723">MINASTVSSRPRASIGNSGVSGSRMGFATLGRAPLRLGLNSRRITSRDLQIVEATDELLDAEVPELDGVASNVSLLRGFNATIPSADQSRSRRRQMRNVETPRIGLKKLGMNARGLLADEEDHEQQNMTSEDDVVVIPRNDPTHKKGKKRGRESLSTLKTLGKDELARQTKEIQRDKENIHVRRSLLNSEITEITNKIEALDTIRAKLEQDLLKLQEDELELDDELVGVKERLQFEQSNHHVQNTLAQPLHLPPSSRRRKGPAFLPSEHDELPPGVAFMTLDSHTTPITALDFSEPYGTLVTASQEDAQPRVWDLFSGTEIGRLRGHRGTIKCVQVEDHVCLTGGEDGNIRLWDLRRVDDDDDSWEGDLVSLSDVAEEEENSVDIESLGSRSTGIRSGTEVLTEGNACARLLEGHTKAVTALYFEDECLVTGASDKTLRQWDLTTGQCVMTMDILWAISHPPKSTSGNASQNHLFSGAAAAVGTFAVPTPPYADGSWEMYEDFVGGVQFWGYGLVSGSGDGAVRMWDMRTGQAHKTLLGHTAPVSCLQFDEIHIASGSLDKTIRIWDLRMGGIFETIQYDHGVTGLQFDTRKIIAATGENGVKIFNRTSMQHSTIFTNGHTKPVERLRYMDRYLVSGGRDSMVKIWSL</sequence>
<dbReference type="PANTHER" id="PTHR19855">
    <property type="entry name" value="WD40 REPEAT PROTEIN 12, 37"/>
    <property type="match status" value="1"/>
</dbReference>
<dbReference type="PANTHER" id="PTHR19855:SF28">
    <property type="entry name" value="CCR4-ASSOCIATED FACTOR 4"/>
    <property type="match status" value="1"/>
</dbReference>
<evidence type="ECO:0000256" key="3">
    <source>
        <dbReference type="ARBA" id="ARBA00022737"/>
    </source>
</evidence>
<dbReference type="Pfam" id="PF00400">
    <property type="entry name" value="WD40"/>
    <property type="match status" value="5"/>
</dbReference>
<dbReference type="Proteomes" id="UP000807353">
    <property type="component" value="Unassembled WGS sequence"/>
</dbReference>
<feature type="repeat" description="WD" evidence="9">
    <location>
        <begin position="324"/>
        <end position="356"/>
    </location>
</feature>
<keyword evidence="5 10" id="KW-0175">Coiled coil</keyword>
<dbReference type="SUPFAM" id="SSF50978">
    <property type="entry name" value="WD40 repeat-like"/>
    <property type="match status" value="1"/>
</dbReference>
<evidence type="ECO:0000256" key="8">
    <source>
        <dbReference type="ARBA" id="ARBA00038415"/>
    </source>
</evidence>
<evidence type="ECO:0000256" key="5">
    <source>
        <dbReference type="ARBA" id="ARBA00023054"/>
    </source>
</evidence>
<keyword evidence="13" id="KW-1185">Reference proteome</keyword>
<evidence type="ECO:0000256" key="4">
    <source>
        <dbReference type="ARBA" id="ARBA00022787"/>
    </source>
</evidence>
<dbReference type="PROSITE" id="PS00678">
    <property type="entry name" value="WD_REPEATS_1"/>
    <property type="match status" value="3"/>
</dbReference>
<evidence type="ECO:0000256" key="9">
    <source>
        <dbReference type="PROSITE-ProRule" id="PRU00221"/>
    </source>
</evidence>
<comment type="caution">
    <text evidence="12">The sequence shown here is derived from an EMBL/GenBank/DDBJ whole genome shotgun (WGS) entry which is preliminary data.</text>
</comment>
<feature type="region of interest" description="Disordered" evidence="11">
    <location>
        <begin position="1"/>
        <end position="23"/>
    </location>
</feature>
<dbReference type="InterPro" id="IPR036322">
    <property type="entry name" value="WD40_repeat_dom_sf"/>
</dbReference>
<keyword evidence="3" id="KW-0677">Repeat</keyword>
<evidence type="ECO:0000256" key="7">
    <source>
        <dbReference type="ARBA" id="ARBA00023136"/>
    </source>
</evidence>
<dbReference type="EMBL" id="MU150402">
    <property type="protein sequence ID" value="KAF9456797.1"/>
    <property type="molecule type" value="Genomic_DNA"/>
</dbReference>
<dbReference type="InterPro" id="IPR020472">
    <property type="entry name" value="WD40_PAC1"/>
</dbReference>
<keyword evidence="4" id="KW-1000">Mitochondrion outer membrane</keyword>
<dbReference type="AlphaFoldDB" id="A0A9P5XSA3"/>
<dbReference type="GO" id="GO:0005741">
    <property type="term" value="C:mitochondrial outer membrane"/>
    <property type="evidence" value="ECO:0007669"/>
    <property type="project" value="UniProtKB-SubCell"/>
</dbReference>
<dbReference type="InterPro" id="IPR019775">
    <property type="entry name" value="WD40_repeat_CS"/>
</dbReference>
<reference evidence="12" key="1">
    <citation type="submission" date="2020-11" db="EMBL/GenBank/DDBJ databases">
        <authorList>
            <consortium name="DOE Joint Genome Institute"/>
            <person name="Ahrendt S."/>
            <person name="Riley R."/>
            <person name="Andreopoulos W."/>
            <person name="Labutti K."/>
            <person name="Pangilinan J."/>
            <person name="Ruiz-Duenas F.J."/>
            <person name="Barrasa J.M."/>
            <person name="Sanchez-Garcia M."/>
            <person name="Camarero S."/>
            <person name="Miyauchi S."/>
            <person name="Serrano A."/>
            <person name="Linde D."/>
            <person name="Babiker R."/>
            <person name="Drula E."/>
            <person name="Ayuso-Fernandez I."/>
            <person name="Pacheco R."/>
            <person name="Padilla G."/>
            <person name="Ferreira P."/>
            <person name="Barriuso J."/>
            <person name="Kellner H."/>
            <person name="Castanera R."/>
            <person name="Alfaro M."/>
            <person name="Ramirez L."/>
            <person name="Pisabarro A.G."/>
            <person name="Kuo A."/>
            <person name="Tritt A."/>
            <person name="Lipzen A."/>
            <person name="He G."/>
            <person name="Yan M."/>
            <person name="Ng V."/>
            <person name="Cullen D."/>
            <person name="Martin F."/>
            <person name="Rosso M.-N."/>
            <person name="Henrissat B."/>
            <person name="Hibbett D."/>
            <person name="Martinez A.T."/>
            <person name="Grigoriev I.V."/>
        </authorList>
    </citation>
    <scope>NUCLEOTIDE SEQUENCE</scope>
    <source>
        <strain evidence="12">CBS 247.69</strain>
    </source>
</reference>
<dbReference type="InterPro" id="IPR015943">
    <property type="entry name" value="WD40/YVTN_repeat-like_dom_sf"/>
</dbReference>
<feature type="region of interest" description="Disordered" evidence="11">
    <location>
        <begin position="240"/>
        <end position="271"/>
    </location>
</feature>
<feature type="repeat" description="WD" evidence="9">
    <location>
        <begin position="617"/>
        <end position="648"/>
    </location>
</feature>
<evidence type="ECO:0000256" key="6">
    <source>
        <dbReference type="ARBA" id="ARBA00023128"/>
    </source>
</evidence>
<evidence type="ECO:0000313" key="12">
    <source>
        <dbReference type="EMBL" id="KAF9456797.1"/>
    </source>
</evidence>
<name>A0A9P5XSA3_9AGAR</name>
<evidence type="ECO:0000256" key="1">
    <source>
        <dbReference type="ARBA" id="ARBA00004570"/>
    </source>
</evidence>
<keyword evidence="2 9" id="KW-0853">WD repeat</keyword>
<comment type="subcellular location">
    <subcellularLocation>
        <location evidence="1">Mitochondrion outer membrane</location>
        <topology evidence="1">Peripheral membrane protein</topology>
        <orientation evidence="1">Cytoplasmic side</orientation>
    </subcellularLocation>
</comment>
<evidence type="ECO:0000256" key="10">
    <source>
        <dbReference type="SAM" id="Coils"/>
    </source>
</evidence>
<feature type="coiled-coil region" evidence="10">
    <location>
        <begin position="191"/>
        <end position="225"/>
    </location>
</feature>
<gene>
    <name evidence="12" type="ORF">BDZ94DRAFT_1176882</name>
</gene>
<evidence type="ECO:0000256" key="2">
    <source>
        <dbReference type="ARBA" id="ARBA00022574"/>
    </source>
</evidence>
<dbReference type="OrthoDB" id="496at2759"/>
<dbReference type="CDD" id="cd00200">
    <property type="entry name" value="WD40"/>
    <property type="match status" value="1"/>
</dbReference>
<evidence type="ECO:0000313" key="13">
    <source>
        <dbReference type="Proteomes" id="UP000807353"/>
    </source>
</evidence>
<dbReference type="PROSITE" id="PS50082">
    <property type="entry name" value="WD_REPEATS_2"/>
    <property type="match status" value="6"/>
</dbReference>
<feature type="repeat" description="WD" evidence="9">
    <location>
        <begin position="281"/>
        <end position="323"/>
    </location>
</feature>
<dbReference type="Gene3D" id="6.10.280.220">
    <property type="match status" value="1"/>
</dbReference>
<dbReference type="SMART" id="SM00320">
    <property type="entry name" value="WD40"/>
    <property type="match status" value="7"/>
</dbReference>
<comment type="similarity">
    <text evidence="8">Belongs to the WD repeat MDV1/CAF4 family.</text>
</comment>
<proteinExistence type="inferred from homology"/>
<dbReference type="PRINTS" id="PR00320">
    <property type="entry name" value="GPROTEINBRPT"/>
</dbReference>
<feature type="repeat" description="WD" evidence="9">
    <location>
        <begin position="412"/>
        <end position="451"/>
    </location>
</feature>
<accession>A0A9P5XSA3</accession>
<feature type="repeat" description="WD" evidence="9">
    <location>
        <begin position="537"/>
        <end position="576"/>
    </location>
</feature>
<keyword evidence="6" id="KW-0496">Mitochondrion</keyword>
<feature type="compositionally biased region" description="Polar residues" evidence="11">
    <location>
        <begin position="1"/>
        <end position="21"/>
    </location>
</feature>
<keyword evidence="7" id="KW-0472">Membrane</keyword>
<dbReference type="Gene3D" id="2.130.10.10">
    <property type="entry name" value="YVTN repeat-like/Quinoprotein amine dehydrogenase"/>
    <property type="match status" value="2"/>
</dbReference>
<organism evidence="12 13">
    <name type="scientific">Collybia nuda</name>
    <dbReference type="NCBI Taxonomy" id="64659"/>
    <lineage>
        <taxon>Eukaryota</taxon>
        <taxon>Fungi</taxon>
        <taxon>Dikarya</taxon>
        <taxon>Basidiomycota</taxon>
        <taxon>Agaricomycotina</taxon>
        <taxon>Agaricomycetes</taxon>
        <taxon>Agaricomycetidae</taxon>
        <taxon>Agaricales</taxon>
        <taxon>Tricholomatineae</taxon>
        <taxon>Clitocybaceae</taxon>
        <taxon>Collybia</taxon>
    </lineage>
</organism>
<dbReference type="InterPro" id="IPR001680">
    <property type="entry name" value="WD40_rpt"/>
</dbReference>
<dbReference type="PROSITE" id="PS50294">
    <property type="entry name" value="WD_REPEATS_REGION"/>
    <property type="match status" value="5"/>
</dbReference>
<feature type="repeat" description="WD" evidence="9">
    <location>
        <begin position="514"/>
        <end position="536"/>
    </location>
</feature>
<protein>
    <submittedName>
        <fullName evidence="12">WD40 repeat-like protein</fullName>
    </submittedName>
</protein>
<evidence type="ECO:0000256" key="11">
    <source>
        <dbReference type="SAM" id="MobiDB-lite"/>
    </source>
</evidence>